<evidence type="ECO:0008006" key="4">
    <source>
        <dbReference type="Google" id="ProtNLM"/>
    </source>
</evidence>
<dbReference type="OrthoDB" id="9763981at2"/>
<dbReference type="Proteomes" id="UP000004947">
    <property type="component" value="Unassembled WGS sequence"/>
</dbReference>
<comment type="caution">
    <text evidence="2">The sequence shown here is derived from an EMBL/GenBank/DDBJ whole genome shotgun (WGS) entry which is preliminary data.</text>
</comment>
<keyword evidence="3" id="KW-1185">Reference proteome</keyword>
<feature type="chain" id="PRO_5002692210" description="SGNH/GDSL hydrolase family protein" evidence="1">
    <location>
        <begin position="22"/>
        <end position="136"/>
    </location>
</feature>
<dbReference type="eggNOG" id="COG2755">
    <property type="taxonomic scope" value="Bacteria"/>
</dbReference>
<dbReference type="STRING" id="313628.LNTAR_17523"/>
<sequence>MKHNPIKLLLSLMLTCSALFAVEPGSAEEKAKGKKWIPTPIEGKPNALIIGDSISIGYTLQVRELLESKVNVYHPILAGTDQPWNCGHTSSINGGLERMLKGPKWDVIHFNTGLHDLKRINRKKGARSDDPSGHFT</sequence>
<protein>
    <recommendedName>
        <fullName evidence="4">SGNH/GDSL hydrolase family protein</fullName>
    </recommendedName>
</protein>
<evidence type="ECO:0000313" key="2">
    <source>
        <dbReference type="EMBL" id="EDM29573.1"/>
    </source>
</evidence>
<name>A6DFJ3_9BACT</name>
<dbReference type="GO" id="GO:0016788">
    <property type="term" value="F:hydrolase activity, acting on ester bonds"/>
    <property type="evidence" value="ECO:0007669"/>
    <property type="project" value="UniProtKB-ARBA"/>
</dbReference>
<feature type="signal peptide" evidence="1">
    <location>
        <begin position="1"/>
        <end position="21"/>
    </location>
</feature>
<proteinExistence type="predicted"/>
<dbReference type="AlphaFoldDB" id="A6DFJ3"/>
<evidence type="ECO:0000313" key="3">
    <source>
        <dbReference type="Proteomes" id="UP000004947"/>
    </source>
</evidence>
<dbReference type="EMBL" id="ABCK01000001">
    <property type="protein sequence ID" value="EDM29573.1"/>
    <property type="molecule type" value="Genomic_DNA"/>
</dbReference>
<dbReference type="RefSeq" id="WP_007276695.1">
    <property type="nucleotide sequence ID" value="NZ_ABCK01000001.1"/>
</dbReference>
<gene>
    <name evidence="2" type="ORF">LNTAR_17523</name>
</gene>
<reference evidence="2 3" key="1">
    <citation type="journal article" date="2010" name="J. Bacteriol.">
        <title>Genome sequence of Lentisphaera araneosa HTCC2155T, the type species of the order Lentisphaerales in the phylum Lentisphaerae.</title>
        <authorList>
            <person name="Thrash J.C."/>
            <person name="Cho J.C."/>
            <person name="Vergin K.L."/>
            <person name="Morris R.M."/>
            <person name="Giovannoni S.J."/>
        </authorList>
    </citation>
    <scope>NUCLEOTIDE SEQUENCE [LARGE SCALE GENOMIC DNA]</scope>
    <source>
        <strain evidence="2 3">HTCC2155</strain>
    </source>
</reference>
<evidence type="ECO:0000256" key="1">
    <source>
        <dbReference type="SAM" id="SignalP"/>
    </source>
</evidence>
<keyword evidence="1" id="KW-0732">Signal</keyword>
<accession>A6DFJ3</accession>
<dbReference type="Gene3D" id="3.40.50.1110">
    <property type="entry name" value="SGNH hydrolase"/>
    <property type="match status" value="1"/>
</dbReference>
<organism evidence="2 3">
    <name type="scientific">Lentisphaera araneosa HTCC2155</name>
    <dbReference type="NCBI Taxonomy" id="313628"/>
    <lineage>
        <taxon>Bacteria</taxon>
        <taxon>Pseudomonadati</taxon>
        <taxon>Lentisphaerota</taxon>
        <taxon>Lentisphaeria</taxon>
        <taxon>Lentisphaerales</taxon>
        <taxon>Lentisphaeraceae</taxon>
        <taxon>Lentisphaera</taxon>
    </lineage>
</organism>
<dbReference type="InterPro" id="IPR036514">
    <property type="entry name" value="SGNH_hydro_sf"/>
</dbReference>
<dbReference type="SUPFAM" id="SSF52266">
    <property type="entry name" value="SGNH hydrolase"/>
    <property type="match status" value="1"/>
</dbReference>